<name>A0A6G1GNR6_9PEZI</name>
<dbReference type="Proteomes" id="UP000800041">
    <property type="component" value="Unassembled WGS sequence"/>
</dbReference>
<evidence type="ECO:0000313" key="3">
    <source>
        <dbReference type="Proteomes" id="UP000800041"/>
    </source>
</evidence>
<evidence type="ECO:0000313" key="2">
    <source>
        <dbReference type="EMBL" id="KAF1982575.1"/>
    </source>
</evidence>
<dbReference type="EMBL" id="ML977183">
    <property type="protein sequence ID" value="KAF1982575.1"/>
    <property type="molecule type" value="Genomic_DNA"/>
</dbReference>
<evidence type="ECO:0000256" key="1">
    <source>
        <dbReference type="SAM" id="MobiDB-lite"/>
    </source>
</evidence>
<feature type="non-terminal residue" evidence="2">
    <location>
        <position position="128"/>
    </location>
</feature>
<organism evidence="2 3">
    <name type="scientific">Aulographum hederae CBS 113979</name>
    <dbReference type="NCBI Taxonomy" id="1176131"/>
    <lineage>
        <taxon>Eukaryota</taxon>
        <taxon>Fungi</taxon>
        <taxon>Dikarya</taxon>
        <taxon>Ascomycota</taxon>
        <taxon>Pezizomycotina</taxon>
        <taxon>Dothideomycetes</taxon>
        <taxon>Pleosporomycetidae</taxon>
        <taxon>Aulographales</taxon>
        <taxon>Aulographaceae</taxon>
    </lineage>
</organism>
<accession>A0A6G1GNR6</accession>
<keyword evidence="3" id="KW-1185">Reference proteome</keyword>
<dbReference type="OrthoDB" id="420564at2759"/>
<dbReference type="AlphaFoldDB" id="A0A6G1GNR6"/>
<reference evidence="2" key="1">
    <citation type="journal article" date="2020" name="Stud. Mycol.">
        <title>101 Dothideomycetes genomes: a test case for predicting lifestyles and emergence of pathogens.</title>
        <authorList>
            <person name="Haridas S."/>
            <person name="Albert R."/>
            <person name="Binder M."/>
            <person name="Bloem J."/>
            <person name="Labutti K."/>
            <person name="Salamov A."/>
            <person name="Andreopoulos B."/>
            <person name="Baker S."/>
            <person name="Barry K."/>
            <person name="Bills G."/>
            <person name="Bluhm B."/>
            <person name="Cannon C."/>
            <person name="Castanera R."/>
            <person name="Culley D."/>
            <person name="Daum C."/>
            <person name="Ezra D."/>
            <person name="Gonzalez J."/>
            <person name="Henrissat B."/>
            <person name="Kuo A."/>
            <person name="Liang C."/>
            <person name="Lipzen A."/>
            <person name="Lutzoni F."/>
            <person name="Magnuson J."/>
            <person name="Mondo S."/>
            <person name="Nolan M."/>
            <person name="Ohm R."/>
            <person name="Pangilinan J."/>
            <person name="Park H.-J."/>
            <person name="Ramirez L."/>
            <person name="Alfaro M."/>
            <person name="Sun H."/>
            <person name="Tritt A."/>
            <person name="Yoshinaga Y."/>
            <person name="Zwiers L.-H."/>
            <person name="Turgeon B."/>
            <person name="Goodwin S."/>
            <person name="Spatafora J."/>
            <person name="Crous P."/>
            <person name="Grigoriev I."/>
        </authorList>
    </citation>
    <scope>NUCLEOTIDE SEQUENCE</scope>
    <source>
        <strain evidence="2">CBS 113979</strain>
    </source>
</reference>
<gene>
    <name evidence="2" type="ORF">K402DRAFT_362716</name>
</gene>
<proteinExistence type="predicted"/>
<sequence>MDEVITNLKVGKADYDHEERRPIRSNKGLARDTAFQLLYLILHAQCHGFENEAKDSAKLFNAVMFVVSHPGTFKPRAKRVIRLTYERFVVTTKQRAGLNKWKKEKATDSETDATTEEEFDDCFDSDDY</sequence>
<feature type="compositionally biased region" description="Acidic residues" evidence="1">
    <location>
        <begin position="109"/>
        <end position="128"/>
    </location>
</feature>
<feature type="region of interest" description="Disordered" evidence="1">
    <location>
        <begin position="98"/>
        <end position="128"/>
    </location>
</feature>
<protein>
    <submittedName>
        <fullName evidence="2">Uncharacterized protein</fullName>
    </submittedName>
</protein>